<evidence type="ECO:0000256" key="7">
    <source>
        <dbReference type="ARBA" id="ARBA00013025"/>
    </source>
</evidence>
<dbReference type="PIRSF" id="PIRSF001563">
    <property type="entry name" value="Folylpolyglu_synth"/>
    <property type="match status" value="1"/>
</dbReference>
<evidence type="ECO:0000256" key="12">
    <source>
        <dbReference type="ARBA" id="ARBA00022840"/>
    </source>
</evidence>
<evidence type="ECO:0000256" key="13">
    <source>
        <dbReference type="ARBA" id="ARBA00022842"/>
    </source>
</evidence>
<dbReference type="GO" id="GO:0004326">
    <property type="term" value="F:tetrahydrofolylpolyglutamate synthase activity"/>
    <property type="evidence" value="ECO:0007669"/>
    <property type="project" value="UniProtKB-EC"/>
</dbReference>
<evidence type="ECO:0000259" key="24">
    <source>
        <dbReference type="Pfam" id="PF08245"/>
    </source>
</evidence>
<dbReference type="EMBL" id="BMIQ01000010">
    <property type="protein sequence ID" value="GGE21613.1"/>
    <property type="molecule type" value="Genomic_DNA"/>
</dbReference>
<dbReference type="GO" id="GO:0005737">
    <property type="term" value="C:cytoplasm"/>
    <property type="evidence" value="ECO:0007669"/>
    <property type="project" value="TreeGrafter"/>
</dbReference>
<evidence type="ECO:0000256" key="3">
    <source>
        <dbReference type="ARBA" id="ARBA00004799"/>
    </source>
</evidence>
<comment type="similarity">
    <text evidence="5 22">Belongs to the folylpolyglutamate synthase family.</text>
</comment>
<evidence type="ECO:0000256" key="15">
    <source>
        <dbReference type="ARBA" id="ARBA00030048"/>
    </source>
</evidence>
<evidence type="ECO:0000256" key="1">
    <source>
        <dbReference type="ARBA" id="ARBA00001946"/>
    </source>
</evidence>
<keyword evidence="26" id="KW-1185">Reference proteome</keyword>
<evidence type="ECO:0000256" key="10">
    <source>
        <dbReference type="ARBA" id="ARBA00022723"/>
    </source>
</evidence>
<feature type="domain" description="Mur ligase central" evidence="24">
    <location>
        <begin position="53"/>
        <end position="275"/>
    </location>
</feature>
<comment type="cofactor">
    <cofactor evidence="1">
        <name>Mg(2+)</name>
        <dbReference type="ChEBI" id="CHEBI:18420"/>
    </cofactor>
</comment>
<proteinExistence type="inferred from homology"/>
<reference evidence="25" key="2">
    <citation type="submission" date="2020-09" db="EMBL/GenBank/DDBJ databases">
        <authorList>
            <person name="Sun Q."/>
            <person name="Zhou Y."/>
        </authorList>
    </citation>
    <scope>NUCLEOTIDE SEQUENCE</scope>
    <source>
        <strain evidence="25">CGMCC 1.15367</strain>
    </source>
</reference>
<dbReference type="FunFam" id="3.40.1190.10:FF:000011">
    <property type="entry name" value="Folylpolyglutamate synthase/dihydrofolate synthase"/>
    <property type="match status" value="1"/>
</dbReference>
<dbReference type="RefSeq" id="WP_373289040.1">
    <property type="nucleotide sequence ID" value="NZ_BMIQ01000010.1"/>
</dbReference>
<keyword evidence="13" id="KW-0460">Magnesium</keyword>
<feature type="domain" description="Mur ligase C-terminal" evidence="23">
    <location>
        <begin position="320"/>
        <end position="432"/>
    </location>
</feature>
<dbReference type="GO" id="GO:0005524">
    <property type="term" value="F:ATP binding"/>
    <property type="evidence" value="ECO:0007669"/>
    <property type="project" value="UniProtKB-KW"/>
</dbReference>
<dbReference type="PANTHER" id="PTHR11136:SF0">
    <property type="entry name" value="DIHYDROFOLATE SYNTHETASE-RELATED"/>
    <property type="match status" value="1"/>
</dbReference>
<evidence type="ECO:0000256" key="19">
    <source>
        <dbReference type="ARBA" id="ARBA00047808"/>
    </source>
</evidence>
<dbReference type="PANTHER" id="PTHR11136">
    <property type="entry name" value="FOLYLPOLYGLUTAMATE SYNTHASE-RELATED"/>
    <property type="match status" value="1"/>
</dbReference>
<evidence type="ECO:0000256" key="16">
    <source>
        <dbReference type="ARBA" id="ARBA00030592"/>
    </source>
</evidence>
<dbReference type="SUPFAM" id="SSF53244">
    <property type="entry name" value="MurD-like peptide ligases, peptide-binding domain"/>
    <property type="match status" value="1"/>
</dbReference>
<sequence>MIGPDAAGRLTAAAIDALALKHPKGFDLSLERIRRLLERLGEPHRRLPPVIHVAGTNGKGSTVAHMRAILEATGRAVHVHTSPHLVDWRERFRLGVAGGRGRLVADERLAETIGRVVAANRDEPITIFEILTAAMFLLFAEEPADVALIEVGLGGRLDATNVIEHPAASVITTVSLDHQAYLGETVEAIAGEKAGIVKRGAPVVIGQQGDRGAAEVLVRAARRSLAQVAVYGEDFLGFEEHRRLLYQDGEGLLDLPLSRLPGRHQIANAATAIAALRLAGFAPAETAIARGLAEVEWPARLQRIQSGPLLAAALPGSELWLDGGHNPGAGAAIAEVIADMEERVPRPLVLVAGMLSTKDPVGFFAPFAGIARRVLTVPIQSSDAGLAPADLAEAARRAGLAAEPVAEGVEAAIRRACEGLEGAPPRLLVCGSLYLAGEVLALSGLAPT</sequence>
<evidence type="ECO:0000256" key="6">
    <source>
        <dbReference type="ARBA" id="ARBA00013023"/>
    </source>
</evidence>
<comment type="catalytic activity">
    <reaction evidence="20">
        <text>(6R)-5,10-methylenetetrahydrofolyl-(gamma-L-Glu)(n) + L-glutamate + ATP = (6R)-5,10-methylenetetrahydrofolyl-(gamma-L-Glu)(n+1) + ADP + phosphate + H(+)</text>
        <dbReference type="Rhea" id="RHEA:51912"/>
        <dbReference type="Rhea" id="RHEA-COMP:13257"/>
        <dbReference type="Rhea" id="RHEA-COMP:13258"/>
        <dbReference type="ChEBI" id="CHEBI:15378"/>
        <dbReference type="ChEBI" id="CHEBI:29985"/>
        <dbReference type="ChEBI" id="CHEBI:30616"/>
        <dbReference type="ChEBI" id="CHEBI:43474"/>
        <dbReference type="ChEBI" id="CHEBI:136572"/>
        <dbReference type="ChEBI" id="CHEBI:456216"/>
        <dbReference type="EC" id="6.3.2.17"/>
    </reaction>
</comment>
<comment type="catalytic activity">
    <reaction evidence="21">
        <text>7,8-dihydropteroate + L-glutamate + ATP = 7,8-dihydrofolate + ADP + phosphate + H(+)</text>
        <dbReference type="Rhea" id="RHEA:23584"/>
        <dbReference type="ChEBI" id="CHEBI:15378"/>
        <dbReference type="ChEBI" id="CHEBI:17839"/>
        <dbReference type="ChEBI" id="CHEBI:29985"/>
        <dbReference type="ChEBI" id="CHEBI:30616"/>
        <dbReference type="ChEBI" id="CHEBI:43474"/>
        <dbReference type="ChEBI" id="CHEBI:57451"/>
        <dbReference type="ChEBI" id="CHEBI:456216"/>
        <dbReference type="EC" id="6.3.2.12"/>
    </reaction>
</comment>
<dbReference type="InterPro" id="IPR004101">
    <property type="entry name" value="Mur_ligase_C"/>
</dbReference>
<evidence type="ECO:0000313" key="25">
    <source>
        <dbReference type="EMBL" id="GGE21613.1"/>
    </source>
</evidence>
<evidence type="ECO:0000256" key="20">
    <source>
        <dbReference type="ARBA" id="ARBA00049035"/>
    </source>
</evidence>
<evidence type="ECO:0000256" key="18">
    <source>
        <dbReference type="ARBA" id="ARBA00047493"/>
    </source>
</evidence>
<dbReference type="Gene3D" id="3.40.1190.10">
    <property type="entry name" value="Mur-like, catalytic domain"/>
    <property type="match status" value="1"/>
</dbReference>
<dbReference type="Gene3D" id="3.90.190.20">
    <property type="entry name" value="Mur ligase, C-terminal domain"/>
    <property type="match status" value="1"/>
</dbReference>
<dbReference type="PROSITE" id="PS01012">
    <property type="entry name" value="FOLYLPOLYGLU_SYNT_2"/>
    <property type="match status" value="1"/>
</dbReference>
<evidence type="ECO:0000313" key="26">
    <source>
        <dbReference type="Proteomes" id="UP000644699"/>
    </source>
</evidence>
<dbReference type="EC" id="6.3.2.12" evidence="6"/>
<gene>
    <name evidence="25" type="primary">folC</name>
    <name evidence="25" type="ORF">GCM10011390_46200</name>
</gene>
<comment type="function">
    <text evidence="2">Functions in two distinct reactions of the de novo folate biosynthetic pathway. Catalyzes the addition of a glutamate residue to dihydropteroate (7,8-dihydropteroate or H2Pte) to form dihydrofolate (7,8-dihydrofolate monoglutamate or H2Pte-Glu). Also catalyzes successive additions of L-glutamate to tetrahydrofolate or 10-formyltetrahydrofolate or 5,10-methylenetetrahydrofolate, leading to folylpolyglutamate derivatives.</text>
</comment>
<dbReference type="GO" id="GO:0046872">
    <property type="term" value="F:metal ion binding"/>
    <property type="evidence" value="ECO:0007669"/>
    <property type="project" value="UniProtKB-KW"/>
</dbReference>
<protein>
    <recommendedName>
        <fullName evidence="8">Dihydrofolate synthase/folylpolyglutamate synthase</fullName>
        <ecNumber evidence="6">6.3.2.12</ecNumber>
        <ecNumber evidence="7">6.3.2.17</ecNumber>
    </recommendedName>
    <alternativeName>
        <fullName evidence="17">Folylpoly-gamma-glutamate synthetase-dihydrofolate synthetase</fullName>
    </alternativeName>
    <alternativeName>
        <fullName evidence="15">Folylpolyglutamate synthetase</fullName>
    </alternativeName>
    <alternativeName>
        <fullName evidence="16">Tetrahydrofolylpolyglutamate synthase</fullName>
    </alternativeName>
</protein>
<dbReference type="InterPro" id="IPR036615">
    <property type="entry name" value="Mur_ligase_C_dom_sf"/>
</dbReference>
<keyword evidence="9 22" id="KW-0436">Ligase</keyword>
<evidence type="ECO:0000256" key="2">
    <source>
        <dbReference type="ARBA" id="ARBA00002714"/>
    </source>
</evidence>
<dbReference type="GO" id="GO:0046656">
    <property type="term" value="P:folic acid biosynthetic process"/>
    <property type="evidence" value="ECO:0007669"/>
    <property type="project" value="UniProtKB-KW"/>
</dbReference>
<evidence type="ECO:0000256" key="8">
    <source>
        <dbReference type="ARBA" id="ARBA00019357"/>
    </source>
</evidence>
<reference evidence="25" key="1">
    <citation type="journal article" date="2014" name="Int. J. Syst. Evol. Microbiol.">
        <title>Complete genome sequence of Corynebacterium casei LMG S-19264T (=DSM 44701T), isolated from a smear-ripened cheese.</title>
        <authorList>
            <consortium name="US DOE Joint Genome Institute (JGI-PGF)"/>
            <person name="Walter F."/>
            <person name="Albersmeier A."/>
            <person name="Kalinowski J."/>
            <person name="Ruckert C."/>
        </authorList>
    </citation>
    <scope>NUCLEOTIDE SEQUENCE</scope>
    <source>
        <strain evidence="25">CGMCC 1.15367</strain>
    </source>
</reference>
<evidence type="ECO:0000256" key="11">
    <source>
        <dbReference type="ARBA" id="ARBA00022741"/>
    </source>
</evidence>
<keyword evidence="12 22" id="KW-0067">ATP-binding</keyword>
<keyword evidence="11 22" id="KW-0547">Nucleotide-binding</keyword>
<dbReference type="InterPro" id="IPR013221">
    <property type="entry name" value="Mur_ligase_cen"/>
</dbReference>
<comment type="pathway">
    <text evidence="4">Cofactor biosynthesis; tetrahydrofolylpolyglutamate biosynthesis.</text>
</comment>
<evidence type="ECO:0000256" key="9">
    <source>
        <dbReference type="ARBA" id="ARBA00022598"/>
    </source>
</evidence>
<dbReference type="InterPro" id="IPR036565">
    <property type="entry name" value="Mur-like_cat_sf"/>
</dbReference>
<dbReference type="AlphaFoldDB" id="A0A917EBN3"/>
<keyword evidence="10" id="KW-0479">Metal-binding</keyword>
<organism evidence="25 26">
    <name type="scientific">Aureimonas endophytica</name>
    <dbReference type="NCBI Taxonomy" id="2027858"/>
    <lineage>
        <taxon>Bacteria</taxon>
        <taxon>Pseudomonadati</taxon>
        <taxon>Pseudomonadota</taxon>
        <taxon>Alphaproteobacteria</taxon>
        <taxon>Hyphomicrobiales</taxon>
        <taxon>Aurantimonadaceae</taxon>
        <taxon>Aureimonas</taxon>
    </lineage>
</organism>
<evidence type="ECO:0000259" key="23">
    <source>
        <dbReference type="Pfam" id="PF02875"/>
    </source>
</evidence>
<dbReference type="NCBIfam" id="TIGR01499">
    <property type="entry name" value="folC"/>
    <property type="match status" value="1"/>
</dbReference>
<dbReference type="SUPFAM" id="SSF53623">
    <property type="entry name" value="MurD-like peptide ligases, catalytic domain"/>
    <property type="match status" value="1"/>
</dbReference>
<comment type="catalytic activity">
    <reaction evidence="18">
        <text>(6S)-5,6,7,8-tetrahydrofolyl-(gamma-L-Glu)(n) + L-glutamate + ATP = (6S)-5,6,7,8-tetrahydrofolyl-(gamma-L-Glu)(n+1) + ADP + phosphate + H(+)</text>
        <dbReference type="Rhea" id="RHEA:10580"/>
        <dbReference type="Rhea" id="RHEA-COMP:14738"/>
        <dbReference type="Rhea" id="RHEA-COMP:14740"/>
        <dbReference type="ChEBI" id="CHEBI:15378"/>
        <dbReference type="ChEBI" id="CHEBI:29985"/>
        <dbReference type="ChEBI" id="CHEBI:30616"/>
        <dbReference type="ChEBI" id="CHEBI:43474"/>
        <dbReference type="ChEBI" id="CHEBI:141005"/>
        <dbReference type="ChEBI" id="CHEBI:456216"/>
        <dbReference type="EC" id="6.3.2.17"/>
    </reaction>
</comment>
<dbReference type="InterPro" id="IPR018109">
    <property type="entry name" value="Folylpolyglutamate_synth_CS"/>
</dbReference>
<evidence type="ECO:0000256" key="17">
    <source>
        <dbReference type="ARBA" id="ARBA00032510"/>
    </source>
</evidence>
<comment type="pathway">
    <text evidence="3">Cofactor biosynthesis; tetrahydrofolate biosynthesis; 7,8-dihydrofolate from 2-amino-4-hydroxy-6-hydroxymethyl-7,8-dihydropteridine diphosphate and 4-aminobenzoate: step 2/2.</text>
</comment>
<dbReference type="Pfam" id="PF08245">
    <property type="entry name" value="Mur_ligase_M"/>
    <property type="match status" value="1"/>
</dbReference>
<comment type="catalytic activity">
    <reaction evidence="19">
        <text>10-formyltetrahydrofolyl-(gamma-L-Glu)(n) + L-glutamate + ATP = 10-formyltetrahydrofolyl-(gamma-L-Glu)(n+1) + ADP + phosphate + H(+)</text>
        <dbReference type="Rhea" id="RHEA:51904"/>
        <dbReference type="Rhea" id="RHEA-COMP:13088"/>
        <dbReference type="Rhea" id="RHEA-COMP:14300"/>
        <dbReference type="ChEBI" id="CHEBI:15378"/>
        <dbReference type="ChEBI" id="CHEBI:29985"/>
        <dbReference type="ChEBI" id="CHEBI:30616"/>
        <dbReference type="ChEBI" id="CHEBI:43474"/>
        <dbReference type="ChEBI" id="CHEBI:134413"/>
        <dbReference type="ChEBI" id="CHEBI:456216"/>
        <dbReference type="EC" id="6.3.2.17"/>
    </reaction>
</comment>
<dbReference type="Proteomes" id="UP000644699">
    <property type="component" value="Unassembled WGS sequence"/>
</dbReference>
<dbReference type="InterPro" id="IPR001645">
    <property type="entry name" value="Folylpolyglutamate_synth"/>
</dbReference>
<evidence type="ECO:0000256" key="14">
    <source>
        <dbReference type="ARBA" id="ARBA00022909"/>
    </source>
</evidence>
<dbReference type="Pfam" id="PF02875">
    <property type="entry name" value="Mur_ligase_C"/>
    <property type="match status" value="1"/>
</dbReference>
<keyword evidence="14" id="KW-0289">Folate biosynthesis</keyword>
<evidence type="ECO:0000256" key="5">
    <source>
        <dbReference type="ARBA" id="ARBA00008276"/>
    </source>
</evidence>
<evidence type="ECO:0000256" key="4">
    <source>
        <dbReference type="ARBA" id="ARBA00005150"/>
    </source>
</evidence>
<name>A0A917EBN3_9HYPH</name>
<accession>A0A917EBN3</accession>
<evidence type="ECO:0000256" key="21">
    <source>
        <dbReference type="ARBA" id="ARBA00049161"/>
    </source>
</evidence>
<dbReference type="GO" id="GO:0008841">
    <property type="term" value="F:dihydrofolate synthase activity"/>
    <property type="evidence" value="ECO:0007669"/>
    <property type="project" value="UniProtKB-EC"/>
</dbReference>
<evidence type="ECO:0000256" key="22">
    <source>
        <dbReference type="PIRNR" id="PIRNR001563"/>
    </source>
</evidence>
<dbReference type="EC" id="6.3.2.17" evidence="7"/>
<comment type="caution">
    <text evidence="25">The sequence shown here is derived from an EMBL/GenBank/DDBJ whole genome shotgun (WGS) entry which is preliminary data.</text>
</comment>